<sequence>MKYEDEKILDRLHEMEKLKRPNNILAGPIIIDGQSYVFEEGFFFKDRLKMHVPSIFTPMPKHLQKIKYPHEQRPEIILTNDLGSVDVTLNRVDQALQDEWVEQLTSGMKAMMKNMNPAHVFYEEKVEEIHGKQIGYFDFKSPALDQPIYHNMFYFELEGKTVMGTFCCPYKKYAEWRDVALQMIRTIQTIDEAEKEGYE</sequence>
<organism evidence="1 2">
    <name type="scientific">Paenibacillus kribbensis</name>
    <dbReference type="NCBI Taxonomy" id="172713"/>
    <lineage>
        <taxon>Bacteria</taxon>
        <taxon>Bacillati</taxon>
        <taxon>Bacillota</taxon>
        <taxon>Bacilli</taxon>
        <taxon>Bacillales</taxon>
        <taxon>Paenibacillaceae</taxon>
        <taxon>Paenibacillus</taxon>
    </lineage>
</organism>
<evidence type="ECO:0000313" key="2">
    <source>
        <dbReference type="Proteomes" id="UP000214666"/>
    </source>
</evidence>
<reference evidence="1 2" key="1">
    <citation type="submission" date="2017-03" db="EMBL/GenBank/DDBJ databases">
        <title>Complete genome sequence of Paenibacillus Kribbensis producing bioflocculants.</title>
        <authorList>
            <person name="Lee H.-G."/>
            <person name="Oh H.-M."/>
        </authorList>
    </citation>
    <scope>NUCLEOTIDE SEQUENCE [LARGE SCALE GENOMIC DNA]</scope>
    <source>
        <strain evidence="1 2">AM49</strain>
    </source>
</reference>
<evidence type="ECO:0000313" key="1">
    <source>
        <dbReference type="EMBL" id="ASR46417.1"/>
    </source>
</evidence>
<dbReference type="EMBL" id="CP020028">
    <property type="protein sequence ID" value="ASR46417.1"/>
    <property type="molecule type" value="Genomic_DNA"/>
</dbReference>
<accession>A0A222WJ11</accession>
<dbReference type="AlphaFoldDB" id="A0A222WJ11"/>
<proteinExistence type="predicted"/>
<dbReference type="Proteomes" id="UP000214666">
    <property type="component" value="Chromosome"/>
</dbReference>
<dbReference type="OrthoDB" id="249246at2"/>
<name>A0A222WJ11_9BACL</name>
<gene>
    <name evidence="1" type="ORF">B4V02_06855</name>
</gene>
<dbReference type="KEGG" id="pkb:B4V02_06855"/>
<dbReference type="RefSeq" id="WP_094154222.1">
    <property type="nucleotide sequence ID" value="NZ_CP020028.1"/>
</dbReference>
<keyword evidence="2" id="KW-1185">Reference proteome</keyword>
<protein>
    <submittedName>
        <fullName evidence="1">Uncharacterized protein</fullName>
    </submittedName>
</protein>